<dbReference type="AlphaFoldDB" id="A0A1F6BC98"/>
<sequence>MVAAEKTPISPIESPYTSEEAVIVARIKDHIGGVVENIVHTTGVLSEDVLARRRVIVKEIDTLVQLILADRNKKDKSFTKEQFYAYIDQHIDRPDWAFLAEKLQGVNVNGWGLFHGLLDPLGMGVKIGHPADQTQKKWKW</sequence>
<dbReference type="EMBL" id="MFKE01000027">
    <property type="protein sequence ID" value="OGG34574.1"/>
    <property type="molecule type" value="Genomic_DNA"/>
</dbReference>
<accession>A0A1F6BC98</accession>
<protein>
    <submittedName>
        <fullName evidence="1">Uncharacterized protein</fullName>
    </submittedName>
</protein>
<comment type="caution">
    <text evidence="1">The sequence shown here is derived from an EMBL/GenBank/DDBJ whole genome shotgun (WGS) entry which is preliminary data.</text>
</comment>
<proteinExistence type="predicted"/>
<evidence type="ECO:0000313" key="2">
    <source>
        <dbReference type="Proteomes" id="UP000176186"/>
    </source>
</evidence>
<gene>
    <name evidence="1" type="ORF">A2363_04300</name>
</gene>
<evidence type="ECO:0000313" key="1">
    <source>
        <dbReference type="EMBL" id="OGG34574.1"/>
    </source>
</evidence>
<dbReference type="Proteomes" id="UP000176186">
    <property type="component" value="Unassembled WGS sequence"/>
</dbReference>
<name>A0A1F6BC98_9BACT</name>
<dbReference type="STRING" id="1798401.A2363_04300"/>
<reference evidence="1 2" key="1">
    <citation type="journal article" date="2016" name="Nat. Commun.">
        <title>Thousands of microbial genomes shed light on interconnected biogeochemical processes in an aquifer system.</title>
        <authorList>
            <person name="Anantharaman K."/>
            <person name="Brown C.T."/>
            <person name="Hug L.A."/>
            <person name="Sharon I."/>
            <person name="Castelle C.J."/>
            <person name="Probst A.J."/>
            <person name="Thomas B.C."/>
            <person name="Singh A."/>
            <person name="Wilkins M.J."/>
            <person name="Karaoz U."/>
            <person name="Brodie E.L."/>
            <person name="Williams K.H."/>
            <person name="Hubbard S.S."/>
            <person name="Banfield J.F."/>
        </authorList>
    </citation>
    <scope>NUCLEOTIDE SEQUENCE [LARGE SCALE GENOMIC DNA]</scope>
</reference>
<organism evidence="1 2">
    <name type="scientific">Candidatus Gottesmanbacteria bacterium RIFOXYB1_FULL_47_11</name>
    <dbReference type="NCBI Taxonomy" id="1798401"/>
    <lineage>
        <taxon>Bacteria</taxon>
        <taxon>Candidatus Gottesmaniibacteriota</taxon>
    </lineage>
</organism>